<evidence type="ECO:0000313" key="1">
    <source>
        <dbReference type="EMBL" id="GJT78499.1"/>
    </source>
</evidence>
<dbReference type="PANTHER" id="PTHR33710:SF64">
    <property type="entry name" value="ENDONUCLEASE_EXONUCLEASE_PHOSPHATASE DOMAIN-CONTAINING PROTEIN"/>
    <property type="match status" value="1"/>
</dbReference>
<proteinExistence type="predicted"/>
<gene>
    <name evidence="1" type="ORF">Tco_1045224</name>
</gene>
<reference evidence="1" key="2">
    <citation type="submission" date="2022-01" db="EMBL/GenBank/DDBJ databases">
        <authorList>
            <person name="Yamashiro T."/>
            <person name="Shiraishi A."/>
            <person name="Satake H."/>
            <person name="Nakayama K."/>
        </authorList>
    </citation>
    <scope>NUCLEOTIDE SEQUENCE</scope>
</reference>
<dbReference type="InterPro" id="IPR036691">
    <property type="entry name" value="Endo/exonu/phosph_ase_sf"/>
</dbReference>
<keyword evidence="1" id="KW-0695">RNA-directed DNA polymerase</keyword>
<dbReference type="SUPFAM" id="SSF56219">
    <property type="entry name" value="DNase I-like"/>
    <property type="match status" value="1"/>
</dbReference>
<dbReference type="GO" id="GO:0003964">
    <property type="term" value="F:RNA-directed DNA polymerase activity"/>
    <property type="evidence" value="ECO:0007669"/>
    <property type="project" value="UniProtKB-KW"/>
</dbReference>
<protein>
    <submittedName>
        <fullName evidence="1">RNA-directed DNA polymerase, eukaryota, reverse transcriptase zinc-binding domain protein</fullName>
    </submittedName>
</protein>
<dbReference type="PANTHER" id="PTHR33710">
    <property type="entry name" value="BNAC02G09200D PROTEIN"/>
    <property type="match status" value="1"/>
</dbReference>
<reference evidence="1" key="1">
    <citation type="journal article" date="2022" name="Int. J. Mol. Sci.">
        <title>Draft Genome of Tanacetum Coccineum: Genomic Comparison of Closely Related Tanacetum-Family Plants.</title>
        <authorList>
            <person name="Yamashiro T."/>
            <person name="Shiraishi A."/>
            <person name="Nakayama K."/>
            <person name="Satake H."/>
        </authorList>
    </citation>
    <scope>NUCLEOTIDE SEQUENCE</scope>
</reference>
<dbReference type="EMBL" id="BQNB010018807">
    <property type="protein sequence ID" value="GJT78499.1"/>
    <property type="molecule type" value="Genomic_DNA"/>
</dbReference>
<evidence type="ECO:0000313" key="2">
    <source>
        <dbReference type="Proteomes" id="UP001151760"/>
    </source>
</evidence>
<organism evidence="1 2">
    <name type="scientific">Tanacetum coccineum</name>
    <dbReference type="NCBI Taxonomy" id="301880"/>
    <lineage>
        <taxon>Eukaryota</taxon>
        <taxon>Viridiplantae</taxon>
        <taxon>Streptophyta</taxon>
        <taxon>Embryophyta</taxon>
        <taxon>Tracheophyta</taxon>
        <taxon>Spermatophyta</taxon>
        <taxon>Magnoliopsida</taxon>
        <taxon>eudicotyledons</taxon>
        <taxon>Gunneridae</taxon>
        <taxon>Pentapetalae</taxon>
        <taxon>asterids</taxon>
        <taxon>campanulids</taxon>
        <taxon>Asterales</taxon>
        <taxon>Asteraceae</taxon>
        <taxon>Asteroideae</taxon>
        <taxon>Anthemideae</taxon>
        <taxon>Anthemidinae</taxon>
        <taxon>Tanacetum</taxon>
    </lineage>
</organism>
<sequence length="314" mass="35412">MYNGKSRHLCDRHIMIRQLIMNEVISIEFVRSQQNLADHLTKGHSFTWMNKVCTKMSKLDPFLVSNLVMDILLDLKVITLPHGWSDHIPLMLHDENIDYGPIPFKFFHSWLQKYEIFEAHDALVNLAIVTPQVHLDVQERDALEDSVSNEEIKTCAWDCSSQKASGLDGFTFLFFKSYWGLFKADVEAVGKDSFDFFVVMPKGAVSSFITLISKVANSINIKDFRPIFLIGLNIALKDVVGSCLINGTTMGNTNLNIPHIFYANDVVIVTEWNRIGVSSKETEDMAHETGCASGALPFIYLGLPIGSYMNLIVN</sequence>
<keyword evidence="1" id="KW-0548">Nucleotidyltransferase</keyword>
<keyword evidence="2" id="KW-1185">Reference proteome</keyword>
<keyword evidence="1" id="KW-0808">Transferase</keyword>
<accession>A0ABQ5GT70</accession>
<name>A0ABQ5GT70_9ASTR</name>
<comment type="caution">
    <text evidence="1">The sequence shown here is derived from an EMBL/GenBank/DDBJ whole genome shotgun (WGS) entry which is preliminary data.</text>
</comment>
<dbReference type="Proteomes" id="UP001151760">
    <property type="component" value="Unassembled WGS sequence"/>
</dbReference>